<dbReference type="PANTHER" id="PTHR35936">
    <property type="entry name" value="MEMBRANE-BOUND LYTIC MUREIN TRANSGLYCOSYLASE F"/>
    <property type="match status" value="1"/>
</dbReference>
<evidence type="ECO:0000313" key="5">
    <source>
        <dbReference type="EMBL" id="MDE1460910.1"/>
    </source>
</evidence>
<evidence type="ECO:0000256" key="2">
    <source>
        <dbReference type="ARBA" id="ARBA00022729"/>
    </source>
</evidence>
<dbReference type="SMART" id="SM00062">
    <property type="entry name" value="PBPb"/>
    <property type="match status" value="1"/>
</dbReference>
<keyword evidence="6" id="KW-1185">Reference proteome</keyword>
<evidence type="ECO:0000256" key="3">
    <source>
        <dbReference type="SAM" id="SignalP"/>
    </source>
</evidence>
<dbReference type="PANTHER" id="PTHR35936:SF25">
    <property type="entry name" value="ABC TRANSPORTER SUBSTRATE-BINDING PROTEIN"/>
    <property type="match status" value="1"/>
</dbReference>
<evidence type="ECO:0000313" key="6">
    <source>
        <dbReference type="Proteomes" id="UP001528823"/>
    </source>
</evidence>
<dbReference type="RefSeq" id="WP_274687277.1">
    <property type="nucleotide sequence ID" value="NZ_JAPMOU010000002.1"/>
</dbReference>
<dbReference type="SUPFAM" id="SSF53850">
    <property type="entry name" value="Periplasmic binding protein-like II"/>
    <property type="match status" value="1"/>
</dbReference>
<dbReference type="InterPro" id="IPR001638">
    <property type="entry name" value="Solute-binding_3/MltF_N"/>
</dbReference>
<dbReference type="EMBL" id="JAPMOU010000002">
    <property type="protein sequence ID" value="MDE1460910.1"/>
    <property type="molecule type" value="Genomic_DNA"/>
</dbReference>
<feature type="chain" id="PRO_5046548031" evidence="3">
    <location>
        <begin position="23"/>
        <end position="259"/>
    </location>
</feature>
<proteinExistence type="inferred from homology"/>
<keyword evidence="2 3" id="KW-0732">Signal</keyword>
<name>A0ABT5U3H3_9GAMM</name>
<dbReference type="Proteomes" id="UP001528823">
    <property type="component" value="Unassembled WGS sequence"/>
</dbReference>
<comment type="caution">
    <text evidence="5">The sequence shown here is derived from an EMBL/GenBank/DDBJ whole genome shotgun (WGS) entry which is preliminary data.</text>
</comment>
<reference evidence="5 6" key="1">
    <citation type="submission" date="2022-11" db="EMBL/GenBank/DDBJ databases">
        <title>Spartinivicinus poritis sp. nov., isolated from scleractinian coral Porites lutea.</title>
        <authorList>
            <person name="Zhang G."/>
            <person name="Cai L."/>
            <person name="Wei Q."/>
        </authorList>
    </citation>
    <scope>NUCLEOTIDE SEQUENCE [LARGE SCALE GENOMIC DNA]</scope>
    <source>
        <strain evidence="5 6">A2-2</strain>
    </source>
</reference>
<evidence type="ECO:0000256" key="1">
    <source>
        <dbReference type="ARBA" id="ARBA00010333"/>
    </source>
</evidence>
<sequence length="259" mass="30487">MIVTAMKLFTALLLLISFFSYAEEDKLLKITTGEYPPWSSADFKHGGFVHHVISEAFKHEGFKVEYTYYPWARNYKQGQKGDFHATAFWYHSEEREKLFYYSNPLYAEDVVFFHLKTTKFKEWDTLENLGQYRIGITRGYTYTPEIWEAQKKGNLNIVVSNSDKINFKMLLRKRTDLFIMATVAGYSLLQKELSMTHMQTLTYNPKPLFSSEGHLLFPKVRPDAQDLLKVFNKGLKALKNNGFYEKYYDLLLEGYYELP</sequence>
<accession>A0ABT5U3H3</accession>
<dbReference type="Pfam" id="PF00497">
    <property type="entry name" value="SBP_bac_3"/>
    <property type="match status" value="1"/>
</dbReference>
<dbReference type="Gene3D" id="3.40.190.10">
    <property type="entry name" value="Periplasmic binding protein-like II"/>
    <property type="match status" value="2"/>
</dbReference>
<protein>
    <submittedName>
        <fullName evidence="5">Transporter substrate-binding domain-containing protein</fullName>
    </submittedName>
</protein>
<gene>
    <name evidence="5" type="ORF">ORQ98_02895</name>
</gene>
<evidence type="ECO:0000259" key="4">
    <source>
        <dbReference type="SMART" id="SM00062"/>
    </source>
</evidence>
<comment type="similarity">
    <text evidence="1">Belongs to the bacterial solute-binding protein 3 family.</text>
</comment>
<feature type="domain" description="Solute-binding protein family 3/N-terminal" evidence="4">
    <location>
        <begin position="27"/>
        <end position="259"/>
    </location>
</feature>
<organism evidence="5 6">
    <name type="scientific">Spartinivicinus poritis</name>
    <dbReference type="NCBI Taxonomy" id="2994640"/>
    <lineage>
        <taxon>Bacteria</taxon>
        <taxon>Pseudomonadati</taxon>
        <taxon>Pseudomonadota</taxon>
        <taxon>Gammaproteobacteria</taxon>
        <taxon>Oceanospirillales</taxon>
        <taxon>Zooshikellaceae</taxon>
        <taxon>Spartinivicinus</taxon>
    </lineage>
</organism>
<feature type="signal peptide" evidence="3">
    <location>
        <begin position="1"/>
        <end position="22"/>
    </location>
</feature>